<dbReference type="AlphaFoldDB" id="A0A521AMQ9"/>
<dbReference type="EMBL" id="FXTB01000001">
    <property type="protein sequence ID" value="SMO36124.1"/>
    <property type="molecule type" value="Genomic_DNA"/>
</dbReference>
<reference evidence="1 2" key="1">
    <citation type="submission" date="2017-05" db="EMBL/GenBank/DDBJ databases">
        <authorList>
            <person name="Varghese N."/>
            <person name="Submissions S."/>
        </authorList>
    </citation>
    <scope>NUCLEOTIDE SEQUENCE [LARGE SCALE GENOMIC DNA]</scope>
    <source>
        <strain evidence="1 2">DSM 27040</strain>
    </source>
</reference>
<accession>A0A521AMQ9</accession>
<gene>
    <name evidence="1" type="ORF">SAMN06265379_101266</name>
</gene>
<keyword evidence="2" id="KW-1185">Reference proteome</keyword>
<evidence type="ECO:0000313" key="2">
    <source>
        <dbReference type="Proteomes" id="UP000319040"/>
    </source>
</evidence>
<protein>
    <submittedName>
        <fullName evidence="1">Uncharacterized protein</fullName>
    </submittedName>
</protein>
<sequence>MLLKHNKPDVRIEITYDLCGTFFFCARHMLETRAHATHILLLKYKSRSKKRHQFFQ</sequence>
<organism evidence="1 2">
    <name type="scientific">Saccharicrinis carchari</name>
    <dbReference type="NCBI Taxonomy" id="1168039"/>
    <lineage>
        <taxon>Bacteria</taxon>
        <taxon>Pseudomonadati</taxon>
        <taxon>Bacteroidota</taxon>
        <taxon>Bacteroidia</taxon>
        <taxon>Marinilabiliales</taxon>
        <taxon>Marinilabiliaceae</taxon>
        <taxon>Saccharicrinis</taxon>
    </lineage>
</organism>
<proteinExistence type="predicted"/>
<dbReference type="Proteomes" id="UP000319040">
    <property type="component" value="Unassembled WGS sequence"/>
</dbReference>
<name>A0A521AMQ9_SACCC</name>
<evidence type="ECO:0000313" key="1">
    <source>
        <dbReference type="EMBL" id="SMO36124.1"/>
    </source>
</evidence>